<evidence type="ECO:0000313" key="2">
    <source>
        <dbReference type="Proteomes" id="UP000182624"/>
    </source>
</evidence>
<dbReference type="RefSeq" id="WP_083413343.1">
    <property type="nucleotide sequence ID" value="NZ_FOXO01000001.1"/>
</dbReference>
<gene>
    <name evidence="1" type="ORF">SAMN04487928_101213</name>
</gene>
<evidence type="ECO:0000313" key="1">
    <source>
        <dbReference type="EMBL" id="SFP39153.1"/>
    </source>
</evidence>
<dbReference type="EMBL" id="FOXO01000001">
    <property type="protein sequence ID" value="SFP39153.1"/>
    <property type="molecule type" value="Genomic_DNA"/>
</dbReference>
<protein>
    <submittedName>
        <fullName evidence="1">Uncharacterized protein</fullName>
    </submittedName>
</protein>
<sequence length="71" mass="7844">MTVPAALKELEKIEMIKSSDNTYRIDHAVSATQKAILKAFGMNAADIKILGRALGEDLKKVTVKENVDRED</sequence>
<accession>A0A1I5PYJ0</accession>
<keyword evidence="2" id="KW-1185">Reference proteome</keyword>
<name>A0A1I5PYJ0_9FIRM</name>
<dbReference type="OrthoDB" id="1828538at2"/>
<dbReference type="Proteomes" id="UP000182624">
    <property type="component" value="Unassembled WGS sequence"/>
</dbReference>
<dbReference type="AlphaFoldDB" id="A0A1I5PYJ0"/>
<reference evidence="2" key="1">
    <citation type="submission" date="2016-10" db="EMBL/GenBank/DDBJ databases">
        <authorList>
            <person name="Varghese N."/>
            <person name="Submissions S."/>
        </authorList>
    </citation>
    <scope>NUCLEOTIDE SEQUENCE [LARGE SCALE GENOMIC DNA]</scope>
    <source>
        <strain evidence="2">P18</strain>
    </source>
</reference>
<proteinExistence type="predicted"/>
<organism evidence="1 2">
    <name type="scientific">Butyrivibrio proteoclasticus</name>
    <dbReference type="NCBI Taxonomy" id="43305"/>
    <lineage>
        <taxon>Bacteria</taxon>
        <taxon>Bacillati</taxon>
        <taxon>Bacillota</taxon>
        <taxon>Clostridia</taxon>
        <taxon>Lachnospirales</taxon>
        <taxon>Lachnospiraceae</taxon>
        <taxon>Butyrivibrio</taxon>
    </lineage>
</organism>